<evidence type="ECO:0000313" key="2">
    <source>
        <dbReference type="EMBL" id="OJI93092.1"/>
    </source>
</evidence>
<dbReference type="STRING" id="696762.PFRI_26710"/>
<dbReference type="GO" id="GO:0016747">
    <property type="term" value="F:acyltransferase activity, transferring groups other than amino-acyl groups"/>
    <property type="evidence" value="ECO:0007669"/>
    <property type="project" value="InterPro"/>
</dbReference>
<keyword evidence="2" id="KW-0808">Transferase</keyword>
<dbReference type="Gene3D" id="3.40.630.30">
    <property type="match status" value="1"/>
</dbReference>
<dbReference type="SUPFAM" id="SSF55729">
    <property type="entry name" value="Acyl-CoA N-acyltransferases (Nat)"/>
    <property type="match status" value="1"/>
</dbReference>
<keyword evidence="3" id="KW-1185">Reference proteome</keyword>
<protein>
    <submittedName>
        <fullName evidence="2">Acetyltransferase (GNAT) family protein</fullName>
    </submittedName>
</protein>
<dbReference type="InterPro" id="IPR000182">
    <property type="entry name" value="GNAT_dom"/>
</dbReference>
<comment type="caution">
    <text evidence="2">The sequence shown here is derived from an EMBL/GenBank/DDBJ whole genome shotgun (WGS) entry which is preliminary data.</text>
</comment>
<evidence type="ECO:0000259" key="1">
    <source>
        <dbReference type="PROSITE" id="PS51186"/>
    </source>
</evidence>
<dbReference type="InterPro" id="IPR016181">
    <property type="entry name" value="Acyl_CoA_acyltransferase"/>
</dbReference>
<reference evidence="2 3" key="1">
    <citation type="submission" date="2016-10" db="EMBL/GenBank/DDBJ databases">
        <title>Genome sequence of Planktotalea frisia SH6-1.</title>
        <authorList>
            <person name="Poehlein A."/>
            <person name="Bakenhus I."/>
            <person name="Voget S."/>
            <person name="Brinkhoff T."/>
            <person name="Simon M."/>
        </authorList>
    </citation>
    <scope>NUCLEOTIDE SEQUENCE [LARGE SCALE GENOMIC DNA]</scope>
    <source>
        <strain evidence="2 3">SH6-1</strain>
    </source>
</reference>
<dbReference type="InterPro" id="IPR052742">
    <property type="entry name" value="Mito_N-acetyltransferase"/>
</dbReference>
<evidence type="ECO:0000313" key="3">
    <source>
        <dbReference type="Proteomes" id="UP000184514"/>
    </source>
</evidence>
<sequence>MQIRAVTQRDHNVLWDMLKPVFRSGETYAIDPNISQQNALGYWIGADAGCFVIEENGTLLGTYYLKTNAPGGGAHVCNCGFITAPIAAGKGVARAMLTDALTRAKEAGYAAMQFNFVLANNTRAIDIWHRAGFDTVGRLPNAFNHPKDGLIDALVMFKTL</sequence>
<feature type="domain" description="N-acetyltransferase" evidence="1">
    <location>
        <begin position="1"/>
        <end position="160"/>
    </location>
</feature>
<dbReference type="Proteomes" id="UP000184514">
    <property type="component" value="Unassembled WGS sequence"/>
</dbReference>
<name>A0A1L9NV76_9RHOB</name>
<gene>
    <name evidence="2" type="ORF">PFRI_26710</name>
</gene>
<dbReference type="EMBL" id="MLCB01000156">
    <property type="protein sequence ID" value="OJI93092.1"/>
    <property type="molecule type" value="Genomic_DNA"/>
</dbReference>
<dbReference type="PANTHER" id="PTHR43138">
    <property type="entry name" value="ACETYLTRANSFERASE, GNAT FAMILY"/>
    <property type="match status" value="1"/>
</dbReference>
<organism evidence="2 3">
    <name type="scientific">Planktotalea frisia</name>
    <dbReference type="NCBI Taxonomy" id="696762"/>
    <lineage>
        <taxon>Bacteria</taxon>
        <taxon>Pseudomonadati</taxon>
        <taxon>Pseudomonadota</taxon>
        <taxon>Alphaproteobacteria</taxon>
        <taxon>Rhodobacterales</taxon>
        <taxon>Paracoccaceae</taxon>
        <taxon>Planktotalea</taxon>
    </lineage>
</organism>
<dbReference type="PROSITE" id="PS51186">
    <property type="entry name" value="GNAT"/>
    <property type="match status" value="1"/>
</dbReference>
<dbReference type="RefSeq" id="WP_072631204.1">
    <property type="nucleotide sequence ID" value="NZ_JABBAN010000112.1"/>
</dbReference>
<dbReference type="AlphaFoldDB" id="A0A1L9NV76"/>
<proteinExistence type="predicted"/>
<dbReference type="PANTHER" id="PTHR43138:SF1">
    <property type="entry name" value="N-ACETYLTRANSFERASE ACA1"/>
    <property type="match status" value="1"/>
</dbReference>
<dbReference type="OrthoDB" id="9788300at2"/>
<accession>A0A1L9NV76</accession>
<dbReference type="CDD" id="cd04301">
    <property type="entry name" value="NAT_SF"/>
    <property type="match status" value="1"/>
</dbReference>
<dbReference type="Pfam" id="PF00583">
    <property type="entry name" value="Acetyltransf_1"/>
    <property type="match status" value="1"/>
</dbReference>